<dbReference type="InterPro" id="IPR037294">
    <property type="entry name" value="ABC_BtuC-like"/>
</dbReference>
<sequence>MKNKQVIYLLTLSPVLITVITLISIIYGTKDISIWTVWEAIAHFNETNIDHQIIRTGRIPRAIAVLLVGAFLAVAGAIMQGITRNYLASPSLMGVNDGSAFVITLAIVFFPGLSNIQMIFGSMAGSAIGAGLVFGFGSLIRNGLSPVRLAIIGTVIGTFLSSIASAIAMYHQVSQTLSAWYNTKVQIVDMDMLLLTLPIGLIGLILAIISAKAITITSLGEDVAIGLGQKTKTVKIISMLAVVCLTGTSVALVGKIAFVGLVIPHVTRFLVGVDYRIIIPCSAVIGAFFLSLCDLTSRYINFPYETPIGVVTAIIGVPFFLYLIRKRGGEKA</sequence>
<feature type="transmembrane region" description="Helical" evidence="8">
    <location>
        <begin position="275"/>
        <end position="300"/>
    </location>
</feature>
<feature type="transmembrane region" description="Helical" evidence="8">
    <location>
        <begin position="120"/>
        <end position="140"/>
    </location>
</feature>
<gene>
    <name evidence="9" type="ORF">MJG50_19360</name>
</gene>
<comment type="similarity">
    <text evidence="2">Belongs to the binding-protein-dependent transport system permease family. FecCD subfamily.</text>
</comment>
<organism evidence="9 10">
    <name type="scientific">Fredinandcohnia quinoae</name>
    <dbReference type="NCBI Taxonomy" id="2918902"/>
    <lineage>
        <taxon>Bacteria</taxon>
        <taxon>Bacillati</taxon>
        <taxon>Bacillota</taxon>
        <taxon>Bacilli</taxon>
        <taxon>Bacillales</taxon>
        <taxon>Bacillaceae</taxon>
        <taxon>Fredinandcohnia</taxon>
    </lineage>
</organism>
<feature type="transmembrane region" description="Helical" evidence="8">
    <location>
        <begin position="146"/>
        <end position="171"/>
    </location>
</feature>
<feature type="transmembrane region" description="Helical" evidence="8">
    <location>
        <begin position="306"/>
        <end position="324"/>
    </location>
</feature>
<protein>
    <submittedName>
        <fullName evidence="9">Iron ABC transporter permease</fullName>
    </submittedName>
</protein>
<evidence type="ECO:0000256" key="3">
    <source>
        <dbReference type="ARBA" id="ARBA00022448"/>
    </source>
</evidence>
<comment type="subcellular location">
    <subcellularLocation>
        <location evidence="1">Cell membrane</location>
        <topology evidence="1">Multi-pass membrane protein</topology>
    </subcellularLocation>
</comment>
<dbReference type="Proteomes" id="UP001431131">
    <property type="component" value="Unassembled WGS sequence"/>
</dbReference>
<evidence type="ECO:0000256" key="7">
    <source>
        <dbReference type="ARBA" id="ARBA00023136"/>
    </source>
</evidence>
<feature type="transmembrane region" description="Helical" evidence="8">
    <location>
        <begin position="94"/>
        <end position="113"/>
    </location>
</feature>
<feature type="transmembrane region" description="Helical" evidence="8">
    <location>
        <begin position="192"/>
        <end position="216"/>
    </location>
</feature>
<feature type="transmembrane region" description="Helical" evidence="8">
    <location>
        <begin position="62"/>
        <end position="82"/>
    </location>
</feature>
<feature type="transmembrane region" description="Helical" evidence="8">
    <location>
        <begin position="6"/>
        <end position="27"/>
    </location>
</feature>
<dbReference type="RefSeq" id="WP_240257419.1">
    <property type="nucleotide sequence ID" value="NZ_JAKTTI010000043.1"/>
</dbReference>
<name>A0AAW5E945_9BACI</name>
<evidence type="ECO:0000313" key="9">
    <source>
        <dbReference type="EMBL" id="MCH1627499.1"/>
    </source>
</evidence>
<evidence type="ECO:0000256" key="5">
    <source>
        <dbReference type="ARBA" id="ARBA00022692"/>
    </source>
</evidence>
<keyword evidence="5 8" id="KW-0812">Transmembrane</keyword>
<evidence type="ECO:0000256" key="6">
    <source>
        <dbReference type="ARBA" id="ARBA00022989"/>
    </source>
</evidence>
<keyword evidence="4" id="KW-1003">Cell membrane</keyword>
<evidence type="ECO:0000256" key="2">
    <source>
        <dbReference type="ARBA" id="ARBA00007935"/>
    </source>
</evidence>
<keyword evidence="3" id="KW-0813">Transport</keyword>
<dbReference type="EMBL" id="JAKTTI010000043">
    <property type="protein sequence ID" value="MCH1627499.1"/>
    <property type="molecule type" value="Genomic_DNA"/>
</dbReference>
<dbReference type="AlphaFoldDB" id="A0AAW5E945"/>
<dbReference type="PANTHER" id="PTHR30472:SF30">
    <property type="entry name" value="IRON-UPTAKE SYSTEM PERMEASE PROTEIN FEUB"/>
    <property type="match status" value="1"/>
</dbReference>
<feature type="transmembrane region" description="Helical" evidence="8">
    <location>
        <begin position="236"/>
        <end position="263"/>
    </location>
</feature>
<evidence type="ECO:0000256" key="1">
    <source>
        <dbReference type="ARBA" id="ARBA00004651"/>
    </source>
</evidence>
<dbReference type="CDD" id="cd06550">
    <property type="entry name" value="TM_ABC_iron-siderophores_like"/>
    <property type="match status" value="1"/>
</dbReference>
<evidence type="ECO:0000256" key="8">
    <source>
        <dbReference type="SAM" id="Phobius"/>
    </source>
</evidence>
<dbReference type="GO" id="GO:0022857">
    <property type="term" value="F:transmembrane transporter activity"/>
    <property type="evidence" value="ECO:0007669"/>
    <property type="project" value="InterPro"/>
</dbReference>
<dbReference type="FunFam" id="1.10.3470.10:FF:000001">
    <property type="entry name" value="Vitamin B12 ABC transporter permease BtuC"/>
    <property type="match status" value="1"/>
</dbReference>
<evidence type="ECO:0000313" key="10">
    <source>
        <dbReference type="Proteomes" id="UP001431131"/>
    </source>
</evidence>
<keyword evidence="6 8" id="KW-1133">Transmembrane helix</keyword>
<dbReference type="SUPFAM" id="SSF81345">
    <property type="entry name" value="ABC transporter involved in vitamin B12 uptake, BtuC"/>
    <property type="match status" value="1"/>
</dbReference>
<dbReference type="Pfam" id="PF01032">
    <property type="entry name" value="FecCD"/>
    <property type="match status" value="1"/>
</dbReference>
<evidence type="ECO:0000256" key="4">
    <source>
        <dbReference type="ARBA" id="ARBA00022475"/>
    </source>
</evidence>
<keyword evidence="7 8" id="KW-0472">Membrane</keyword>
<reference evidence="9" key="1">
    <citation type="submission" date="2022-02" db="EMBL/GenBank/DDBJ databases">
        <title>Fredinandcohnia quinoae sp. nov. isolated from Chenopodium quinoa seeds.</title>
        <authorList>
            <person name="Saati-Santamaria Z."/>
            <person name="Flores-Felix J.D."/>
            <person name="Igual J.M."/>
            <person name="Velazquez E."/>
            <person name="Garcia-Fraile P."/>
            <person name="Martinez-Molina E."/>
        </authorList>
    </citation>
    <scope>NUCLEOTIDE SEQUENCE</scope>
    <source>
        <strain evidence="9">SECRCQ15</strain>
    </source>
</reference>
<dbReference type="InterPro" id="IPR000522">
    <property type="entry name" value="ABC_transptr_permease_BtuC"/>
</dbReference>
<dbReference type="GO" id="GO:0005886">
    <property type="term" value="C:plasma membrane"/>
    <property type="evidence" value="ECO:0007669"/>
    <property type="project" value="UniProtKB-SubCell"/>
</dbReference>
<keyword evidence="10" id="KW-1185">Reference proteome</keyword>
<comment type="caution">
    <text evidence="9">The sequence shown here is derived from an EMBL/GenBank/DDBJ whole genome shotgun (WGS) entry which is preliminary data.</text>
</comment>
<dbReference type="GO" id="GO:0033214">
    <property type="term" value="P:siderophore-iron import into cell"/>
    <property type="evidence" value="ECO:0007669"/>
    <property type="project" value="TreeGrafter"/>
</dbReference>
<dbReference type="Gene3D" id="1.10.3470.10">
    <property type="entry name" value="ABC transporter involved in vitamin B12 uptake, BtuC"/>
    <property type="match status" value="1"/>
</dbReference>
<dbReference type="PANTHER" id="PTHR30472">
    <property type="entry name" value="FERRIC ENTEROBACTIN TRANSPORT SYSTEM PERMEASE PROTEIN"/>
    <property type="match status" value="1"/>
</dbReference>
<proteinExistence type="inferred from homology"/>
<accession>A0AAW5E945</accession>